<protein>
    <submittedName>
        <fullName evidence="2">Uncharacterized protein</fullName>
    </submittedName>
</protein>
<evidence type="ECO:0000313" key="2">
    <source>
        <dbReference type="EMBL" id="KAL0563060.1"/>
    </source>
</evidence>
<feature type="compositionally biased region" description="Acidic residues" evidence="1">
    <location>
        <begin position="44"/>
        <end position="61"/>
    </location>
</feature>
<reference evidence="2 3" key="1">
    <citation type="submission" date="2024-02" db="EMBL/GenBank/DDBJ databases">
        <title>A draft genome for the cacao thread blight pathogen Marasmius crinis-equi.</title>
        <authorList>
            <person name="Cohen S.P."/>
            <person name="Baruah I.K."/>
            <person name="Amoako-Attah I."/>
            <person name="Bukari Y."/>
            <person name="Meinhardt L.W."/>
            <person name="Bailey B.A."/>
        </authorList>
    </citation>
    <scope>NUCLEOTIDE SEQUENCE [LARGE SCALE GENOMIC DNA]</scope>
    <source>
        <strain evidence="2 3">GH-76</strain>
    </source>
</reference>
<dbReference type="Proteomes" id="UP001465976">
    <property type="component" value="Unassembled WGS sequence"/>
</dbReference>
<sequence length="161" mass="17914">YVDEYPQICTKAKDKPTGDGERLRLYEDALEAQDAIDEKADTGDLQDEEVLELSSDSEDEDVKPVIKTEGGEKGTKSGKEKGKEKQKESAPMLVKTYKVVAPLTQGEKPVKARSHAHQAAAVLQNMLQFRTAPSFFLDTRFLSPLLSPLQHVEHAQLICFL</sequence>
<dbReference type="EMBL" id="JBAHYK010003995">
    <property type="protein sequence ID" value="KAL0563060.1"/>
    <property type="molecule type" value="Genomic_DNA"/>
</dbReference>
<feature type="compositionally biased region" description="Basic and acidic residues" evidence="1">
    <location>
        <begin position="11"/>
        <end position="22"/>
    </location>
</feature>
<gene>
    <name evidence="2" type="ORF">V5O48_019018</name>
</gene>
<feature type="region of interest" description="Disordered" evidence="1">
    <location>
        <begin position="34"/>
        <end position="90"/>
    </location>
</feature>
<feature type="non-terminal residue" evidence="2">
    <location>
        <position position="1"/>
    </location>
</feature>
<feature type="compositionally biased region" description="Basic and acidic residues" evidence="1">
    <location>
        <begin position="62"/>
        <end position="88"/>
    </location>
</feature>
<proteinExistence type="predicted"/>
<feature type="region of interest" description="Disordered" evidence="1">
    <location>
        <begin position="1"/>
        <end position="22"/>
    </location>
</feature>
<accession>A0ABR3EJP6</accession>
<keyword evidence="3" id="KW-1185">Reference proteome</keyword>
<evidence type="ECO:0000313" key="3">
    <source>
        <dbReference type="Proteomes" id="UP001465976"/>
    </source>
</evidence>
<comment type="caution">
    <text evidence="2">The sequence shown here is derived from an EMBL/GenBank/DDBJ whole genome shotgun (WGS) entry which is preliminary data.</text>
</comment>
<evidence type="ECO:0000256" key="1">
    <source>
        <dbReference type="SAM" id="MobiDB-lite"/>
    </source>
</evidence>
<organism evidence="2 3">
    <name type="scientific">Marasmius crinis-equi</name>
    <dbReference type="NCBI Taxonomy" id="585013"/>
    <lineage>
        <taxon>Eukaryota</taxon>
        <taxon>Fungi</taxon>
        <taxon>Dikarya</taxon>
        <taxon>Basidiomycota</taxon>
        <taxon>Agaricomycotina</taxon>
        <taxon>Agaricomycetes</taxon>
        <taxon>Agaricomycetidae</taxon>
        <taxon>Agaricales</taxon>
        <taxon>Marasmiineae</taxon>
        <taxon>Marasmiaceae</taxon>
        <taxon>Marasmius</taxon>
    </lineage>
</organism>
<name>A0ABR3EJP6_9AGAR</name>